<feature type="domain" description="AAA+ ATPase" evidence="1">
    <location>
        <begin position="15"/>
        <end position="138"/>
    </location>
</feature>
<dbReference type="InterPro" id="IPR027417">
    <property type="entry name" value="P-loop_NTPase"/>
</dbReference>
<comment type="caution">
    <text evidence="2">The sequence shown here is derived from an EMBL/GenBank/DDBJ whole genome shotgun (WGS) entry which is preliminary data.</text>
</comment>
<dbReference type="EMBL" id="PFBC01000042">
    <property type="protein sequence ID" value="PIR87808.1"/>
    <property type="molecule type" value="Genomic_DNA"/>
</dbReference>
<protein>
    <recommendedName>
        <fullName evidence="1">AAA+ ATPase domain-containing protein</fullName>
    </recommendedName>
</protein>
<evidence type="ECO:0000313" key="2">
    <source>
        <dbReference type="EMBL" id="PIR87808.1"/>
    </source>
</evidence>
<dbReference type="AlphaFoldDB" id="A0A2H0UN36"/>
<dbReference type="InterPro" id="IPR025420">
    <property type="entry name" value="DUF4143"/>
</dbReference>
<dbReference type="PANTHER" id="PTHR43566">
    <property type="entry name" value="CONSERVED PROTEIN"/>
    <property type="match status" value="1"/>
</dbReference>
<dbReference type="SUPFAM" id="SSF52540">
    <property type="entry name" value="P-loop containing nucleoside triphosphate hydrolases"/>
    <property type="match status" value="1"/>
</dbReference>
<organism evidence="2 3">
    <name type="scientific">Candidatus Harrisonbacteria bacterium CG10_big_fil_rev_8_21_14_0_10_45_28</name>
    <dbReference type="NCBI Taxonomy" id="1974586"/>
    <lineage>
        <taxon>Bacteria</taxon>
        <taxon>Candidatus Harrisoniibacteriota</taxon>
    </lineage>
</organism>
<name>A0A2H0UN36_9BACT</name>
<gene>
    <name evidence="2" type="ORF">COU10_02705</name>
</gene>
<dbReference type="Gene3D" id="3.40.50.300">
    <property type="entry name" value="P-loop containing nucleotide triphosphate hydrolases"/>
    <property type="match status" value="1"/>
</dbReference>
<accession>A0A2H0UN36</accession>
<sequence length="372" mass="42953">MTFQRKQKIEDFLSPKRVLIIYGPRRIGKTTLLKQYLANVQDKKIRLDNGDDLDLRRALGSQKRKEILDYARPYDVIAIDEAQQIPNIGLAAKMMIDEFPGKIIILTGSSSFDLSQQAGEPLTGRHYTLTLLPIAQSEIGENSFQKKQQLEDFLIFGLYPEILSTDDRTEKIRMLRELVSSYLFKDILALDRLRSPELLLDITKCLAFQVGNEVSLNEIARTVKSDVKTVQRYVDVLEKSFVVKKIRAYSTNQRNEIAKQVKYYFYDTGVRNALIGAFNAVNLRDDVGALWENFIFMELYKKSFFGNSGEQYYFWRTKTQREIDIITEAGGKIKAYECKFSRAESKNVKAFTALYPNARVTIINKDNYLDFI</sequence>
<dbReference type="Pfam" id="PF13635">
    <property type="entry name" value="DUF4143"/>
    <property type="match status" value="1"/>
</dbReference>
<dbReference type="SMART" id="SM00382">
    <property type="entry name" value="AAA"/>
    <property type="match status" value="1"/>
</dbReference>
<dbReference type="Pfam" id="PF13173">
    <property type="entry name" value="AAA_14"/>
    <property type="match status" value="1"/>
</dbReference>
<dbReference type="Proteomes" id="UP000230903">
    <property type="component" value="Unassembled WGS sequence"/>
</dbReference>
<dbReference type="InterPro" id="IPR041682">
    <property type="entry name" value="AAA_14"/>
</dbReference>
<reference evidence="3" key="1">
    <citation type="submission" date="2017-09" db="EMBL/GenBank/DDBJ databases">
        <title>Depth-based differentiation of microbial function through sediment-hosted aquifers and enrichment of novel symbionts in the deep terrestrial subsurface.</title>
        <authorList>
            <person name="Probst A.J."/>
            <person name="Ladd B."/>
            <person name="Jarett J.K."/>
            <person name="Geller-Mcgrath D.E."/>
            <person name="Sieber C.M.K."/>
            <person name="Emerson J.B."/>
            <person name="Anantharaman K."/>
            <person name="Thomas B.C."/>
            <person name="Malmstrom R."/>
            <person name="Stieglmeier M."/>
            <person name="Klingl A."/>
            <person name="Woyke T."/>
            <person name="Ryan C.M."/>
            <person name="Banfield J.F."/>
        </authorList>
    </citation>
    <scope>NUCLEOTIDE SEQUENCE [LARGE SCALE GENOMIC DNA]</scope>
</reference>
<evidence type="ECO:0000313" key="3">
    <source>
        <dbReference type="Proteomes" id="UP000230903"/>
    </source>
</evidence>
<dbReference type="InterPro" id="IPR003593">
    <property type="entry name" value="AAA+_ATPase"/>
</dbReference>
<evidence type="ECO:0000259" key="1">
    <source>
        <dbReference type="SMART" id="SM00382"/>
    </source>
</evidence>
<proteinExistence type="predicted"/>
<dbReference type="PANTHER" id="PTHR43566:SF1">
    <property type="entry name" value="AAA+ ATPASE DOMAIN-CONTAINING PROTEIN"/>
    <property type="match status" value="1"/>
</dbReference>